<sequence length="44" mass="5426">MFNFSVYHKTDVKNLLLNFKANVPHQRNKGQMWKRRFHISSYLM</sequence>
<name>A0A396IGB9_MEDTR</name>
<protein>
    <submittedName>
        <fullName evidence="1">Uncharacterized protein</fullName>
    </submittedName>
</protein>
<gene>
    <name evidence="1" type="ORF">MtrunA17_Chr4g0041511</name>
</gene>
<organism evidence="1 2">
    <name type="scientific">Medicago truncatula</name>
    <name type="common">Barrel medic</name>
    <name type="synonym">Medicago tribuloides</name>
    <dbReference type="NCBI Taxonomy" id="3880"/>
    <lineage>
        <taxon>Eukaryota</taxon>
        <taxon>Viridiplantae</taxon>
        <taxon>Streptophyta</taxon>
        <taxon>Embryophyta</taxon>
        <taxon>Tracheophyta</taxon>
        <taxon>Spermatophyta</taxon>
        <taxon>Magnoliopsida</taxon>
        <taxon>eudicotyledons</taxon>
        <taxon>Gunneridae</taxon>
        <taxon>Pentapetalae</taxon>
        <taxon>rosids</taxon>
        <taxon>fabids</taxon>
        <taxon>Fabales</taxon>
        <taxon>Fabaceae</taxon>
        <taxon>Papilionoideae</taxon>
        <taxon>50 kb inversion clade</taxon>
        <taxon>NPAAA clade</taxon>
        <taxon>Hologalegina</taxon>
        <taxon>IRL clade</taxon>
        <taxon>Trifolieae</taxon>
        <taxon>Medicago</taxon>
    </lineage>
</organism>
<proteinExistence type="predicted"/>
<dbReference type="Gramene" id="rna24398">
    <property type="protein sequence ID" value="RHN61887.1"/>
    <property type="gene ID" value="gene24398"/>
</dbReference>
<accession>A0A396IGB9</accession>
<dbReference type="EMBL" id="PSQE01000004">
    <property type="protein sequence ID" value="RHN61887.1"/>
    <property type="molecule type" value="Genomic_DNA"/>
</dbReference>
<evidence type="ECO:0000313" key="2">
    <source>
        <dbReference type="Proteomes" id="UP000265566"/>
    </source>
</evidence>
<dbReference type="Proteomes" id="UP000265566">
    <property type="component" value="Chromosome 4"/>
</dbReference>
<reference evidence="2" key="1">
    <citation type="journal article" date="2018" name="Nat. Plants">
        <title>Whole-genome landscape of Medicago truncatula symbiotic genes.</title>
        <authorList>
            <person name="Pecrix Y."/>
            <person name="Staton S.E."/>
            <person name="Sallet E."/>
            <person name="Lelandais-Briere C."/>
            <person name="Moreau S."/>
            <person name="Carrere S."/>
            <person name="Blein T."/>
            <person name="Jardinaud M.F."/>
            <person name="Latrasse D."/>
            <person name="Zouine M."/>
            <person name="Zahm M."/>
            <person name="Kreplak J."/>
            <person name="Mayjonade B."/>
            <person name="Satge C."/>
            <person name="Perez M."/>
            <person name="Cauet S."/>
            <person name="Marande W."/>
            <person name="Chantry-Darmon C."/>
            <person name="Lopez-Roques C."/>
            <person name="Bouchez O."/>
            <person name="Berard A."/>
            <person name="Debelle F."/>
            <person name="Munos S."/>
            <person name="Bendahmane A."/>
            <person name="Berges H."/>
            <person name="Niebel A."/>
            <person name="Buitink J."/>
            <person name="Frugier F."/>
            <person name="Benhamed M."/>
            <person name="Crespi M."/>
            <person name="Gouzy J."/>
            <person name="Gamas P."/>
        </authorList>
    </citation>
    <scope>NUCLEOTIDE SEQUENCE [LARGE SCALE GENOMIC DNA]</scope>
    <source>
        <strain evidence="2">cv. Jemalong A17</strain>
    </source>
</reference>
<dbReference type="AlphaFoldDB" id="A0A396IGB9"/>
<evidence type="ECO:0000313" key="1">
    <source>
        <dbReference type="EMBL" id="RHN61887.1"/>
    </source>
</evidence>
<comment type="caution">
    <text evidence="1">The sequence shown here is derived from an EMBL/GenBank/DDBJ whole genome shotgun (WGS) entry which is preliminary data.</text>
</comment>